<dbReference type="Pfam" id="PF07727">
    <property type="entry name" value="RVT_2"/>
    <property type="match status" value="1"/>
</dbReference>
<dbReference type="Proteomes" id="UP000701853">
    <property type="component" value="Chromosome 13"/>
</dbReference>
<dbReference type="InterPro" id="IPR025724">
    <property type="entry name" value="GAG-pre-integrase_dom"/>
</dbReference>
<feature type="domain" description="Integrase catalytic" evidence="2">
    <location>
        <begin position="283"/>
        <end position="357"/>
    </location>
</feature>
<dbReference type="InterPro" id="IPR000210">
    <property type="entry name" value="BTB/POZ_dom"/>
</dbReference>
<comment type="pathway">
    <text evidence="1">Protein modification; protein ubiquitination.</text>
</comment>
<dbReference type="SUPFAM" id="SSF54695">
    <property type="entry name" value="POZ domain"/>
    <property type="match status" value="1"/>
</dbReference>
<dbReference type="SUPFAM" id="SSF141571">
    <property type="entry name" value="Pentapeptide repeat-like"/>
    <property type="match status" value="1"/>
</dbReference>
<comment type="caution">
    <text evidence="3">The sequence shown here is derived from an EMBL/GenBank/DDBJ whole genome shotgun (WGS) entry which is preliminary data.</text>
</comment>
<sequence>MLMMIVEGHMNRILAINLMVDRRVANQKEKQPENFGEANVVEDYSNGELLVASVNNSKVSDEWILDSGCTFHMSPNRGWFITYETMSEGVILMGNNASCKIASVGIIKVKMFDGVVRTLSDVRHVPELKKNLISLNTFDSKGYKYTTESGVLKISKSFLVVMKGQRKTAKLYILQCSTVTSDAAVISSSLADDDITKLWHMRLGHMSENDMTKLSKRGLLNGQGICKLKYCKHCIFGKQKRSAFERWKQKRIRFTRGIYNTKGTLEYIHSDLWGPSRVPSREGIVRHLTDCHTPQQNGVVERMNKMIMEKVRCMLSNANLPKSFWAEAASTACFLVNQSPSTAIKKKTPQEVWSGNPTDYSDLKIFGCLTTRREIKPPKKYAEADLVAYAFNVAEVFKKKEETPGVEEPKYKARLVAKGYSQIPGVDFTDVFSLVVKYSSIQALLGIVVMHDLEFEQLDVKATFLHGELEEDIYIQQPEGFTVSEKEDYVCLLKKSLYGLKQSPRQWYKRPISTPLAAHFRLSSALSPQSDDEIEYMSHVPYFSAVRSLILEKTKDEAIGYVDADFAGDLDRRRSLTCYVFAIGGCAISWKASLQTIVTLSTIEAEYMVITKACKEALWLNGLFSELNEDLQISTIFGDSQSAIFITKDQMFHERTKHIDVQYHFVRDTIARGDIVVSKISTHENPADMMTKSLPITKFEHCLDLLLKDRMRQRIENWNVRFLFKEDKGEKGFIGAIGNDFAILRRMGELDGCEVRDFTTRHKFMGWCPPISSIVKLNFDAAFYESRAKLVSGVVARNASWEVLVFKIVVYSEVAFSFAVEALACLKVLFMGKQIGFTSVIIEGDSVSGAHGNGSIPPNNCLLACLPAATSHLILTIFISSFLMENSNLPSLVRLSIGGKKFCTTIDTLTRREPDSMLAAVFSSRHTVYQDSEKGYVFVDRDGKHFRHILNWLRDGVVPTLTDSEYSELIREAEYYQLLITMVFALTTPCPPPPYSFGHRPLFESGACYLQPMGLIEGISSVLNKRKEDEKSPAELTRTDIIKCIQSERVKFRGVNLSGLDLSKLDLSFVDFSFACLKNAFFSRANLQCAKFRDVDAVGSNFHNATLRECEFTGANLRGALLAGANLQSANLQGKYLPSFYNASLIDCSFCGADLRSAHLQSADLTDANLEGANLEGANLKGAKLSNANLKGANLQRAYLRHVNLRDTHLEGAKLDGANLLGAIR</sequence>
<dbReference type="GO" id="GO:0016567">
    <property type="term" value="P:protein ubiquitination"/>
    <property type="evidence" value="ECO:0007669"/>
    <property type="project" value="UniProtKB-UniPathway"/>
</dbReference>
<dbReference type="PANTHER" id="PTHR14136:SF17">
    <property type="entry name" value="BTB_POZ DOMAIN-CONTAINING PROTEIN KCTD9"/>
    <property type="match status" value="1"/>
</dbReference>
<dbReference type="OrthoDB" id="2414723at2759"/>
<organism evidence="3 4">
    <name type="scientific">Gossypium anomalum</name>
    <dbReference type="NCBI Taxonomy" id="47600"/>
    <lineage>
        <taxon>Eukaryota</taxon>
        <taxon>Viridiplantae</taxon>
        <taxon>Streptophyta</taxon>
        <taxon>Embryophyta</taxon>
        <taxon>Tracheophyta</taxon>
        <taxon>Spermatophyta</taxon>
        <taxon>Magnoliopsida</taxon>
        <taxon>eudicotyledons</taxon>
        <taxon>Gunneridae</taxon>
        <taxon>Pentapetalae</taxon>
        <taxon>rosids</taxon>
        <taxon>malvids</taxon>
        <taxon>Malvales</taxon>
        <taxon>Malvaceae</taxon>
        <taxon>Malvoideae</taxon>
        <taxon>Gossypium</taxon>
    </lineage>
</organism>
<dbReference type="InterPro" id="IPR012337">
    <property type="entry name" value="RNaseH-like_sf"/>
</dbReference>
<evidence type="ECO:0000313" key="4">
    <source>
        <dbReference type="Proteomes" id="UP000701853"/>
    </source>
</evidence>
<dbReference type="PANTHER" id="PTHR14136">
    <property type="entry name" value="BTB_POZ DOMAIN-CONTAINING PROTEIN KCTD9"/>
    <property type="match status" value="1"/>
</dbReference>
<dbReference type="InterPro" id="IPR013103">
    <property type="entry name" value="RVT_2"/>
</dbReference>
<dbReference type="PROSITE" id="PS50994">
    <property type="entry name" value="INTEGRASE"/>
    <property type="match status" value="1"/>
</dbReference>
<name>A0A8J5XP70_9ROSI</name>
<proteinExistence type="predicted"/>
<dbReference type="GO" id="GO:0003676">
    <property type="term" value="F:nucleic acid binding"/>
    <property type="evidence" value="ECO:0007669"/>
    <property type="project" value="InterPro"/>
</dbReference>
<dbReference type="GO" id="GO:0015074">
    <property type="term" value="P:DNA integration"/>
    <property type="evidence" value="ECO:0007669"/>
    <property type="project" value="InterPro"/>
</dbReference>
<dbReference type="Pfam" id="PF00805">
    <property type="entry name" value="Pentapeptide"/>
    <property type="match status" value="3"/>
</dbReference>
<dbReference type="InterPro" id="IPR051082">
    <property type="entry name" value="Pentapeptide-BTB/POZ_domain"/>
</dbReference>
<dbReference type="EMBL" id="JAHUZN010000013">
    <property type="protein sequence ID" value="KAG8472188.1"/>
    <property type="molecule type" value="Genomic_DNA"/>
</dbReference>
<dbReference type="Pfam" id="PF22936">
    <property type="entry name" value="Pol_BBD"/>
    <property type="match status" value="1"/>
</dbReference>
<evidence type="ECO:0000256" key="1">
    <source>
        <dbReference type="ARBA" id="ARBA00004906"/>
    </source>
</evidence>
<dbReference type="CDD" id="cd09272">
    <property type="entry name" value="RNase_HI_RT_Ty1"/>
    <property type="match status" value="1"/>
</dbReference>
<dbReference type="GO" id="GO:0051260">
    <property type="term" value="P:protein homooligomerization"/>
    <property type="evidence" value="ECO:0007669"/>
    <property type="project" value="InterPro"/>
</dbReference>
<dbReference type="InterPro" id="IPR001584">
    <property type="entry name" value="Integrase_cat-core"/>
</dbReference>
<dbReference type="AlphaFoldDB" id="A0A8J5XP70"/>
<dbReference type="InterPro" id="IPR036397">
    <property type="entry name" value="RNaseH_sf"/>
</dbReference>
<dbReference type="Gene3D" id="3.30.420.10">
    <property type="entry name" value="Ribonuclease H-like superfamily/Ribonuclease H"/>
    <property type="match status" value="1"/>
</dbReference>
<dbReference type="InterPro" id="IPR003131">
    <property type="entry name" value="T1-type_BTB"/>
</dbReference>
<evidence type="ECO:0000259" key="2">
    <source>
        <dbReference type="PROSITE" id="PS50994"/>
    </source>
</evidence>
<dbReference type="SUPFAM" id="SSF53098">
    <property type="entry name" value="Ribonuclease H-like"/>
    <property type="match status" value="1"/>
</dbReference>
<keyword evidence="4" id="KW-1185">Reference proteome</keyword>
<dbReference type="InterPro" id="IPR011333">
    <property type="entry name" value="SKP1/BTB/POZ_sf"/>
</dbReference>
<evidence type="ECO:0000313" key="3">
    <source>
        <dbReference type="EMBL" id="KAG8472188.1"/>
    </source>
</evidence>
<dbReference type="Pfam" id="PF02214">
    <property type="entry name" value="BTB_2"/>
    <property type="match status" value="1"/>
</dbReference>
<accession>A0A8J5XP70</accession>
<gene>
    <name evidence="3" type="ORF">CXB51_036924</name>
</gene>
<dbReference type="SMART" id="SM00225">
    <property type="entry name" value="BTB"/>
    <property type="match status" value="1"/>
</dbReference>
<reference evidence="3 4" key="1">
    <citation type="journal article" date="2021" name="bioRxiv">
        <title>The Gossypium anomalum genome as a resource for cotton improvement and evolutionary analysis of hybrid incompatibility.</title>
        <authorList>
            <person name="Grover C.E."/>
            <person name="Yuan D."/>
            <person name="Arick M.A."/>
            <person name="Miller E.R."/>
            <person name="Hu G."/>
            <person name="Peterson D.G."/>
            <person name="Wendel J.F."/>
            <person name="Udall J.A."/>
        </authorList>
    </citation>
    <scope>NUCLEOTIDE SEQUENCE [LARGE SCALE GENOMIC DNA]</scope>
    <source>
        <strain evidence="3">JFW-Udall</strain>
        <tissue evidence="3">Leaf</tissue>
    </source>
</reference>
<dbReference type="UniPathway" id="UPA00143"/>
<dbReference type="Pfam" id="PF13976">
    <property type="entry name" value="gag_pre-integrs"/>
    <property type="match status" value="1"/>
</dbReference>
<dbReference type="InterPro" id="IPR001646">
    <property type="entry name" value="5peptide_repeat"/>
</dbReference>
<dbReference type="Gene3D" id="2.160.20.80">
    <property type="entry name" value="E3 ubiquitin-protein ligase SopA"/>
    <property type="match status" value="2"/>
</dbReference>
<protein>
    <recommendedName>
        <fullName evidence="2">Integrase catalytic domain-containing protein</fullName>
    </recommendedName>
</protein>
<dbReference type="Gene3D" id="3.30.710.10">
    <property type="entry name" value="Potassium Channel Kv1.1, Chain A"/>
    <property type="match status" value="1"/>
</dbReference>
<dbReference type="InterPro" id="IPR054722">
    <property type="entry name" value="PolX-like_BBD"/>
</dbReference>